<accession>A0A081RRP9</accession>
<proteinExistence type="predicted"/>
<reference evidence="1 2" key="1">
    <citation type="submission" date="2014-03" db="EMBL/GenBank/DDBJ databases">
        <title>Draft Genome of Photorhabdus temperata Meg1.</title>
        <authorList>
            <person name="Hurst S.G.IV."/>
            <person name="Morris K."/>
            <person name="Thomas K."/>
            <person name="Tisa L.S."/>
        </authorList>
    </citation>
    <scope>NUCLEOTIDE SEQUENCE [LARGE SCALE GENOMIC DNA]</scope>
    <source>
        <strain evidence="1 2">Meg1</strain>
    </source>
</reference>
<organism evidence="1 2">
    <name type="scientific">Photorhabdus temperata subsp. temperata Meg1</name>
    <dbReference type="NCBI Taxonomy" id="1393735"/>
    <lineage>
        <taxon>Bacteria</taxon>
        <taxon>Pseudomonadati</taxon>
        <taxon>Pseudomonadota</taxon>
        <taxon>Gammaproteobacteria</taxon>
        <taxon>Enterobacterales</taxon>
        <taxon>Morganellaceae</taxon>
        <taxon>Photorhabdus</taxon>
    </lineage>
</organism>
<gene>
    <name evidence="1" type="ORF">MEG1DRAFT_04054</name>
</gene>
<evidence type="ECO:0000313" key="2">
    <source>
        <dbReference type="Proteomes" id="UP000028002"/>
    </source>
</evidence>
<protein>
    <submittedName>
        <fullName evidence="1">Uncharacterized protein</fullName>
    </submittedName>
</protein>
<sequence length="124" mass="13900">MFPRQTATATFPVEPSENYSPALMDKLLNSSPVIRDTVIIYPASDYPDDDIQDEPFVGRIQILPKEVPESLQFGCKTVFSAGKFQPPEAFSRFPPIAGKPQKIERGQAFSRLVGSHCRDVTRRD</sequence>
<comment type="caution">
    <text evidence="1">The sequence shown here is derived from an EMBL/GenBank/DDBJ whole genome shotgun (WGS) entry which is preliminary data.</text>
</comment>
<evidence type="ECO:0000313" key="1">
    <source>
        <dbReference type="EMBL" id="KER01352.1"/>
    </source>
</evidence>
<dbReference type="EMBL" id="JGVH01000090">
    <property type="protein sequence ID" value="KER01352.1"/>
    <property type="molecule type" value="Genomic_DNA"/>
</dbReference>
<dbReference type="Proteomes" id="UP000028002">
    <property type="component" value="Unassembled WGS sequence"/>
</dbReference>
<dbReference type="AlphaFoldDB" id="A0A081RRP9"/>
<name>A0A081RRP9_PHOTE</name>